<organism evidence="2 3">
    <name type="scientific">Turnera subulata</name>
    <dbReference type="NCBI Taxonomy" id="218843"/>
    <lineage>
        <taxon>Eukaryota</taxon>
        <taxon>Viridiplantae</taxon>
        <taxon>Streptophyta</taxon>
        <taxon>Embryophyta</taxon>
        <taxon>Tracheophyta</taxon>
        <taxon>Spermatophyta</taxon>
        <taxon>Magnoliopsida</taxon>
        <taxon>eudicotyledons</taxon>
        <taxon>Gunneridae</taxon>
        <taxon>Pentapetalae</taxon>
        <taxon>rosids</taxon>
        <taxon>fabids</taxon>
        <taxon>Malpighiales</taxon>
        <taxon>Passifloraceae</taxon>
        <taxon>Turnera</taxon>
    </lineage>
</organism>
<feature type="region of interest" description="Disordered" evidence="1">
    <location>
        <begin position="77"/>
        <end position="122"/>
    </location>
</feature>
<dbReference type="Proteomes" id="UP001141552">
    <property type="component" value="Unassembled WGS sequence"/>
</dbReference>
<evidence type="ECO:0000313" key="2">
    <source>
        <dbReference type="EMBL" id="KAJ4826546.1"/>
    </source>
</evidence>
<dbReference type="AlphaFoldDB" id="A0A9Q0J1W0"/>
<accession>A0A9Q0J1W0</accession>
<reference evidence="2" key="2">
    <citation type="journal article" date="2023" name="Plants (Basel)">
        <title>Annotation of the Turnera subulata (Passifloraceae) Draft Genome Reveals the S-Locus Evolved after the Divergence of Turneroideae from Passifloroideae in a Stepwise Manner.</title>
        <authorList>
            <person name="Henning P.M."/>
            <person name="Roalson E.H."/>
            <person name="Mir W."/>
            <person name="McCubbin A.G."/>
            <person name="Shore J.S."/>
        </authorList>
    </citation>
    <scope>NUCLEOTIDE SEQUENCE</scope>
    <source>
        <strain evidence="2">F60SS</strain>
    </source>
</reference>
<evidence type="ECO:0000256" key="1">
    <source>
        <dbReference type="SAM" id="MobiDB-lite"/>
    </source>
</evidence>
<keyword evidence="3" id="KW-1185">Reference proteome</keyword>
<dbReference type="OrthoDB" id="1919827at2759"/>
<reference evidence="2" key="1">
    <citation type="submission" date="2022-02" db="EMBL/GenBank/DDBJ databases">
        <authorList>
            <person name="Henning P.M."/>
            <person name="McCubbin A.G."/>
            <person name="Shore J.S."/>
        </authorList>
    </citation>
    <scope>NUCLEOTIDE SEQUENCE</scope>
    <source>
        <strain evidence="2">F60SS</strain>
        <tissue evidence="2">Leaves</tissue>
    </source>
</reference>
<feature type="region of interest" description="Disordered" evidence="1">
    <location>
        <begin position="1"/>
        <end position="24"/>
    </location>
</feature>
<evidence type="ECO:0000313" key="3">
    <source>
        <dbReference type="Proteomes" id="UP001141552"/>
    </source>
</evidence>
<dbReference type="PANTHER" id="PTHR36323:SF1">
    <property type="entry name" value="MYOTUBULARIN-LIKE PROTEIN"/>
    <property type="match status" value="1"/>
</dbReference>
<name>A0A9Q0J1W0_9ROSI</name>
<feature type="compositionally biased region" description="Low complexity" evidence="1">
    <location>
        <begin position="81"/>
        <end position="98"/>
    </location>
</feature>
<dbReference type="PANTHER" id="PTHR36323">
    <property type="entry name" value="MYOTUBULARIN-LIKE PROTEIN"/>
    <property type="match status" value="1"/>
</dbReference>
<gene>
    <name evidence="2" type="ORF">Tsubulata_043613</name>
</gene>
<dbReference type="EMBL" id="JAKUCV010006631">
    <property type="protein sequence ID" value="KAJ4826546.1"/>
    <property type="molecule type" value="Genomic_DNA"/>
</dbReference>
<sequence>MLCSRPSIKDVAGPGISMSLSSDPLSPKISCMGQVKRNNKIVGLPTSSSSSSSNKLTANLSTTASLRYSKLKKMFSPRNLSAATPPSSTKAASTTTSTCRRRDFASNGGTRHKNNIDESSNVQRKIDESKVASVLISIDEMDPPLPVIKKVHKPASGEEEQDSLWKRRSGGVTIRNLQLQQIQLNRHVLPPTNHHLMLSNSGRQGREEGNIIIN</sequence>
<proteinExistence type="predicted"/>
<comment type="caution">
    <text evidence="2">The sequence shown here is derived from an EMBL/GenBank/DDBJ whole genome shotgun (WGS) entry which is preliminary data.</text>
</comment>
<protein>
    <submittedName>
        <fullName evidence="2">Uncharacterized protein</fullName>
    </submittedName>
</protein>